<evidence type="ECO:0000313" key="1">
    <source>
        <dbReference type="EMBL" id="OEJ15948.1"/>
    </source>
</evidence>
<evidence type="ECO:0000313" key="2">
    <source>
        <dbReference type="Proteomes" id="UP000095247"/>
    </source>
</evidence>
<dbReference type="EMBL" id="MDCO01000001">
    <property type="protein sequence ID" value="OEJ15948.1"/>
    <property type="molecule type" value="Genomic_DNA"/>
</dbReference>
<name>A0A1E5NIG1_9SPIR</name>
<reference evidence="1 2" key="1">
    <citation type="submission" date="2016-08" db="EMBL/GenBank/DDBJ databases">
        <title>Characterization and recognition of Brachyspira hampsonii sp. nov., a novel intestinal spirochete that is pathogenic to pigs.</title>
        <authorList>
            <person name="Mirajkar N."/>
            <person name="La T."/>
            <person name="Phillips N."/>
            <person name="Hampson D."/>
            <person name="Gebhart C."/>
        </authorList>
    </citation>
    <scope>NUCLEOTIDE SEQUENCE [LARGE SCALE GENOMIC DNA]</scope>
    <source>
        <strain evidence="1 2">P280/1</strain>
    </source>
</reference>
<proteinExistence type="predicted"/>
<dbReference type="Proteomes" id="UP000095247">
    <property type="component" value="Unassembled WGS sequence"/>
</dbReference>
<organism evidence="1 2">
    <name type="scientific">Brachyspira hampsonii</name>
    <dbReference type="NCBI Taxonomy" id="1287055"/>
    <lineage>
        <taxon>Bacteria</taxon>
        <taxon>Pseudomonadati</taxon>
        <taxon>Spirochaetota</taxon>
        <taxon>Spirochaetia</taxon>
        <taxon>Brachyspirales</taxon>
        <taxon>Brachyspiraceae</taxon>
        <taxon>Brachyspira</taxon>
    </lineage>
</organism>
<comment type="caution">
    <text evidence="1">The sequence shown here is derived from an EMBL/GenBank/DDBJ whole genome shotgun (WGS) entry which is preliminary data.</text>
</comment>
<dbReference type="PROSITE" id="PS51257">
    <property type="entry name" value="PROKAR_LIPOPROTEIN"/>
    <property type="match status" value="1"/>
</dbReference>
<sequence>MKKILIFIIYCFWAILLLSSCGGNFFNPRYYYNKKERQDYVEINGGFTDYVSSKIFKYRDTSQWTSSYPLDDSYSPDVRSLILKTYTFSEGGKTLEIKEETWNKPEATKTTSYNLTQANDKSASYTGNGGTISLGINYSGNLVQNDTVVGIIASSFVDNGPIFPDRVRGAVFKDGYIIYTFNEDGTSLTLQFKYLFSIVRHTYKLVRLDNDISMNYTGIYHDLDWWTQLTPYKRLKLNKDGNDNTIVSSTQGGIINGLGSADSDFGLGIKAYRVIR</sequence>
<protein>
    <submittedName>
        <fullName evidence="1">Uncharacterized protein</fullName>
    </submittedName>
</protein>
<accession>A0A1E5NIG1</accession>
<dbReference type="AlphaFoldDB" id="A0A1E5NIG1"/>
<gene>
    <name evidence="1" type="ORF">BFL38_10850</name>
</gene>
<dbReference type="RefSeq" id="WP_069725419.1">
    <property type="nucleotide sequence ID" value="NZ_MDCO01000001.1"/>
</dbReference>